<dbReference type="PROSITE" id="PS51208">
    <property type="entry name" value="AUTOTRANSPORTER"/>
    <property type="match status" value="1"/>
</dbReference>
<feature type="domain" description="Autotransporter" evidence="3">
    <location>
        <begin position="458"/>
        <end position="731"/>
    </location>
</feature>
<dbReference type="InterPro" id="IPR013425">
    <property type="entry name" value="Autotrns_rpt"/>
</dbReference>
<dbReference type="Gene3D" id="2.160.20.20">
    <property type="match status" value="1"/>
</dbReference>
<dbReference type="NCBIfam" id="TIGR01414">
    <property type="entry name" value="autotrans_barl"/>
    <property type="match status" value="1"/>
</dbReference>
<evidence type="ECO:0000259" key="3">
    <source>
        <dbReference type="PROSITE" id="PS51208"/>
    </source>
</evidence>
<dbReference type="Gene3D" id="2.40.128.130">
    <property type="entry name" value="Autotransporter beta-domain"/>
    <property type="match status" value="1"/>
</dbReference>
<reference evidence="5" key="1">
    <citation type="journal article" date="2019" name="Int. J. Syst. Evol. Microbiol.">
        <title>The Global Catalogue of Microorganisms (GCM) 10K type strain sequencing project: providing services to taxonomists for standard genome sequencing and annotation.</title>
        <authorList>
            <consortium name="The Broad Institute Genomics Platform"/>
            <consortium name="The Broad Institute Genome Sequencing Center for Infectious Disease"/>
            <person name="Wu L."/>
            <person name="Ma J."/>
        </authorList>
    </citation>
    <scope>NUCLEOTIDE SEQUENCE [LARGE SCALE GENOMIC DNA]</scope>
    <source>
        <strain evidence="5">CGMCC 1.16619</strain>
    </source>
</reference>
<dbReference type="InterPro" id="IPR011050">
    <property type="entry name" value="Pectin_lyase_fold/virulence"/>
</dbReference>
<dbReference type="NCBIfam" id="TIGR02601">
    <property type="entry name" value="autotrns_rpt"/>
    <property type="match status" value="3"/>
</dbReference>
<feature type="non-terminal residue" evidence="4">
    <location>
        <position position="1"/>
    </location>
</feature>
<dbReference type="EMBL" id="JBHSNF010000002">
    <property type="protein sequence ID" value="MFC5526192.1"/>
    <property type="molecule type" value="Genomic_DNA"/>
</dbReference>
<dbReference type="InterPro" id="IPR036709">
    <property type="entry name" value="Autotransporte_beta_dom_sf"/>
</dbReference>
<accession>A0ABW0QPT5</accession>
<protein>
    <submittedName>
        <fullName evidence="4">Autotransporter domain-containing protein</fullName>
    </submittedName>
</protein>
<dbReference type="Proteomes" id="UP001596114">
    <property type="component" value="Unassembled WGS sequence"/>
</dbReference>
<keyword evidence="5" id="KW-1185">Reference proteome</keyword>
<keyword evidence="1" id="KW-0732">Signal</keyword>
<comment type="caution">
    <text evidence="4">The sequence shown here is derived from an EMBL/GenBank/DDBJ whole genome shotgun (WGS) entry which is preliminary data.</text>
</comment>
<organism evidence="4 5">
    <name type="scientific">Rhodanobacter ginsengisoli</name>
    <dbReference type="NCBI Taxonomy" id="418646"/>
    <lineage>
        <taxon>Bacteria</taxon>
        <taxon>Pseudomonadati</taxon>
        <taxon>Pseudomonadota</taxon>
        <taxon>Gammaproteobacteria</taxon>
        <taxon>Lysobacterales</taxon>
        <taxon>Rhodanobacteraceae</taxon>
        <taxon>Rhodanobacter</taxon>
    </lineage>
</organism>
<evidence type="ECO:0000256" key="2">
    <source>
        <dbReference type="SAM" id="MobiDB-lite"/>
    </source>
</evidence>
<feature type="region of interest" description="Disordered" evidence="2">
    <location>
        <begin position="453"/>
        <end position="484"/>
    </location>
</feature>
<dbReference type="SMART" id="SM00869">
    <property type="entry name" value="Autotransporter"/>
    <property type="match status" value="1"/>
</dbReference>
<sequence length="731" mass="71842">DISAAAGGASIVSLSGNGNVSLGTNNLTLSNGSSTFAGTISGSGGLALGGGTEILSGANTYTGGTTVSAGTLQLGNGGTTGSITGDVSDNGILAFDRSDAVTFGSVISGSGSLTKAGSGTLALTGANSYAGGTTLTTGMLQLGNASAIGTGTLAMAEFTSIGFTSSFTLANDITLSGDPTVDVGSGLTTTLSGGISDGTQPGDLVKTGSGTLVLTGVDTYTGSTTVAAGTLDVAGSLASSVSVDSGATLTGTGSTGGMTVGSGSIVTPGGSAIGTLTVNGNVHFASDASYHVDASDSGSSDQIHATGTATLGGGSVVALAAGSNWAASTRYTIVTGDGGVSGNFGTASSNFAFLTPTLSYDANHAYLILARNAVAFPSVGITANQVQTAGAVEALGSSNAVYDAVLPLAAGPARAAFNQLAGDSLASTRTAIVDDSHYVRDAINNHLRGVQGAGGISKNDDQGSAWASTWGHGGNHDSDGNAAATHGNGSGLLLGADRDLGAWRVGAVAGLGQLSNRTDGTADAHSTSTVAGLYSGLDLGAWQLQGGVAHSGYRTDSHRTIAVAGLAGVASASYHNGVTQAYVDGGYRIRFAQGSLTPYLDLARVRLHQDAINESGNPAALHVQASTSNVNYGTVGLRGVHDSTSGTQLYANLGFQHAWGDLSAINRQTFAQGGIGSFTVDGLPVAMNAGIVDLGIRFNVASNVTVDAGYHGQFASDATDQGARMALNIRF</sequence>
<name>A0ABW0QPT5_9GAMM</name>
<evidence type="ECO:0000256" key="1">
    <source>
        <dbReference type="ARBA" id="ARBA00022729"/>
    </source>
</evidence>
<dbReference type="InterPro" id="IPR012332">
    <property type="entry name" value="Autotransporter_pectin_lyase_C"/>
</dbReference>
<dbReference type="InterPro" id="IPR006315">
    <property type="entry name" value="OM_autotransptr_brl_dom"/>
</dbReference>
<dbReference type="InterPro" id="IPR005546">
    <property type="entry name" value="Autotransporte_beta"/>
</dbReference>
<proteinExistence type="predicted"/>
<dbReference type="RefSeq" id="WP_377319734.1">
    <property type="nucleotide sequence ID" value="NZ_JBHSNF010000002.1"/>
</dbReference>
<dbReference type="Pfam" id="PF12951">
    <property type="entry name" value="PATR"/>
    <property type="match status" value="3"/>
</dbReference>
<evidence type="ECO:0000313" key="4">
    <source>
        <dbReference type="EMBL" id="MFC5526192.1"/>
    </source>
</evidence>
<dbReference type="SUPFAM" id="SSF51126">
    <property type="entry name" value="Pectin lyase-like"/>
    <property type="match status" value="2"/>
</dbReference>
<dbReference type="SUPFAM" id="SSF103515">
    <property type="entry name" value="Autotransporter"/>
    <property type="match status" value="1"/>
</dbReference>
<dbReference type="Pfam" id="PF03797">
    <property type="entry name" value="Autotransporter"/>
    <property type="match status" value="1"/>
</dbReference>
<evidence type="ECO:0000313" key="5">
    <source>
        <dbReference type="Proteomes" id="UP001596114"/>
    </source>
</evidence>
<gene>
    <name evidence="4" type="ORF">ACFPPA_10605</name>
</gene>